<organism evidence="2 3">
    <name type="scientific">Stieleria bergensis</name>
    <dbReference type="NCBI Taxonomy" id="2528025"/>
    <lineage>
        <taxon>Bacteria</taxon>
        <taxon>Pseudomonadati</taxon>
        <taxon>Planctomycetota</taxon>
        <taxon>Planctomycetia</taxon>
        <taxon>Pirellulales</taxon>
        <taxon>Pirellulaceae</taxon>
        <taxon>Stieleria</taxon>
    </lineage>
</organism>
<evidence type="ECO:0000313" key="2">
    <source>
        <dbReference type="EMBL" id="QDT59488.1"/>
    </source>
</evidence>
<sequence>MKTKRKKAAEKDRQKARNPFANNKPRKFDFARNWRRRIVPLLDDLAVKRCLDFGMM</sequence>
<accession>A0A517STN3</accession>
<dbReference type="RefSeq" id="WP_419188318.1">
    <property type="nucleotide sequence ID" value="NZ_CP036272.1"/>
</dbReference>
<reference evidence="2 3" key="1">
    <citation type="submission" date="2019-02" db="EMBL/GenBank/DDBJ databases">
        <title>Deep-cultivation of Planctomycetes and their phenomic and genomic characterization uncovers novel biology.</title>
        <authorList>
            <person name="Wiegand S."/>
            <person name="Jogler M."/>
            <person name="Boedeker C."/>
            <person name="Pinto D."/>
            <person name="Vollmers J."/>
            <person name="Rivas-Marin E."/>
            <person name="Kohn T."/>
            <person name="Peeters S.H."/>
            <person name="Heuer A."/>
            <person name="Rast P."/>
            <person name="Oberbeckmann S."/>
            <person name="Bunk B."/>
            <person name="Jeske O."/>
            <person name="Meyerdierks A."/>
            <person name="Storesund J.E."/>
            <person name="Kallscheuer N."/>
            <person name="Luecker S."/>
            <person name="Lage O.M."/>
            <person name="Pohl T."/>
            <person name="Merkel B.J."/>
            <person name="Hornburger P."/>
            <person name="Mueller R.-W."/>
            <person name="Bruemmer F."/>
            <person name="Labrenz M."/>
            <person name="Spormann A.M."/>
            <person name="Op den Camp H."/>
            <person name="Overmann J."/>
            <person name="Amann R."/>
            <person name="Jetten M.S.M."/>
            <person name="Mascher T."/>
            <person name="Medema M.H."/>
            <person name="Devos D.P."/>
            <person name="Kaster A.-K."/>
            <person name="Ovreas L."/>
            <person name="Rohde M."/>
            <person name="Galperin M.Y."/>
            <person name="Jogler C."/>
        </authorList>
    </citation>
    <scope>NUCLEOTIDE SEQUENCE [LARGE SCALE GENOMIC DNA]</scope>
    <source>
        <strain evidence="2 3">SV_7m_r</strain>
    </source>
</reference>
<evidence type="ECO:0000313" key="3">
    <source>
        <dbReference type="Proteomes" id="UP000315003"/>
    </source>
</evidence>
<gene>
    <name evidence="2" type="ORF">SV7mr_19950</name>
</gene>
<keyword evidence="3" id="KW-1185">Reference proteome</keyword>
<feature type="region of interest" description="Disordered" evidence="1">
    <location>
        <begin position="1"/>
        <end position="25"/>
    </location>
</feature>
<dbReference type="AlphaFoldDB" id="A0A517STN3"/>
<dbReference type="Proteomes" id="UP000315003">
    <property type="component" value="Chromosome"/>
</dbReference>
<dbReference type="EMBL" id="CP036272">
    <property type="protein sequence ID" value="QDT59488.1"/>
    <property type="molecule type" value="Genomic_DNA"/>
</dbReference>
<protein>
    <submittedName>
        <fullName evidence="2">Uncharacterized protein</fullName>
    </submittedName>
</protein>
<proteinExistence type="predicted"/>
<name>A0A517STN3_9BACT</name>
<evidence type="ECO:0000256" key="1">
    <source>
        <dbReference type="SAM" id="MobiDB-lite"/>
    </source>
</evidence>